<reference evidence="2" key="1">
    <citation type="submission" date="2016-10" db="EMBL/GenBank/DDBJ databases">
        <authorList>
            <person name="de Groot N.N."/>
        </authorList>
    </citation>
    <scope>NUCLEOTIDE SEQUENCE [LARGE SCALE GENOMIC DNA]</scope>
    <source>
        <strain evidence="2">10nlg</strain>
    </source>
</reference>
<accession>A0A1H9VEU3</accession>
<dbReference type="RefSeq" id="WP_093073746.1">
    <property type="nucleotide sequence ID" value="NZ_FOGV01000020.1"/>
</dbReference>
<keyword evidence="2" id="KW-1185">Reference proteome</keyword>
<sequence length="291" mass="34371">MSNRHTTLEEWILQRDKQPSLINDTSSKIKKDFSVALQAEAVFRQINLWKEALISRGQYSFCITDFRRLANEFILVFSEDVYAYAFQSLSHEAISKYADSYPALKQRIPDPTAADPSLTQWAEQWLVRPHFRSYKQRLKELSSAEQSFLQTFIAARLQEHVHHPPSRRTFFELTAYHRMWEEGIGAWERSSADPMQFSREEKRFFSALIANDPERALPVCLQITEQLIEKRQTDAYQNALNWVSAVKSFTERDYFESWLALLRRKYRSLRSFIQELDNVDFLAKHNNDNTK</sequence>
<comment type="caution">
    <text evidence="1">The sequence shown here is derived from an EMBL/GenBank/DDBJ whole genome shotgun (WGS) entry which is preliminary data.</text>
</comment>
<protein>
    <submittedName>
        <fullName evidence="1">Uncharacterized protein</fullName>
    </submittedName>
</protein>
<proteinExistence type="predicted"/>
<evidence type="ECO:0000313" key="2">
    <source>
        <dbReference type="Proteomes" id="UP000199318"/>
    </source>
</evidence>
<dbReference type="EMBL" id="FOGV01000020">
    <property type="protein sequence ID" value="SES20320.1"/>
    <property type="molecule type" value="Genomic_DNA"/>
</dbReference>
<dbReference type="AlphaFoldDB" id="A0A1H9VEU3"/>
<dbReference type="STRING" id="1464123.SAMN05444126_12033"/>
<gene>
    <name evidence="1" type="ORF">SAMN05444126_12033</name>
</gene>
<name>A0A1H9VEU3_9BACI</name>
<organism evidence="1 2">
    <name type="scientific">Salisediminibacterium halotolerans</name>
    <dbReference type="NCBI Taxonomy" id="517425"/>
    <lineage>
        <taxon>Bacteria</taxon>
        <taxon>Bacillati</taxon>
        <taxon>Bacillota</taxon>
        <taxon>Bacilli</taxon>
        <taxon>Bacillales</taxon>
        <taxon>Bacillaceae</taxon>
        <taxon>Salisediminibacterium</taxon>
    </lineage>
</organism>
<dbReference type="OrthoDB" id="2878509at2"/>
<dbReference type="Proteomes" id="UP000199318">
    <property type="component" value="Unassembled WGS sequence"/>
</dbReference>
<evidence type="ECO:0000313" key="1">
    <source>
        <dbReference type="EMBL" id="SES20320.1"/>
    </source>
</evidence>